<proteinExistence type="predicted"/>
<reference evidence="2 3" key="1">
    <citation type="journal article" date="2015" name="PLoS ONE">
        <title>Rice-Infecting Pseudomonas Genomes Are Highly Accessorized and Harbor Multiple Putative Virulence Mechanisms to Cause Sheath Brown Rot.</title>
        <authorList>
            <person name="Quibod I.L."/>
            <person name="Grande G."/>
            <person name="Oreiro E.G."/>
            <person name="Borja F.N."/>
            <person name="Dossa G.S."/>
            <person name="Mauleon R."/>
            <person name="Cruz C.V."/>
            <person name="Oliva R."/>
        </authorList>
    </citation>
    <scope>NUCLEOTIDE SEQUENCE [LARGE SCALE GENOMIC DNA]</scope>
    <source>
        <strain evidence="2 3">IRRI 6609</strain>
    </source>
</reference>
<sequence>MSKSSPVVPPDSAEGQAVAPDTVSAASPIGSVRVFRDKVYTSRTLVMSDGSTIPVACGRVSAADDHQYAFLKAHPEFEPLQE</sequence>
<dbReference type="Proteomes" id="UP000037931">
    <property type="component" value="Unassembled WGS sequence"/>
</dbReference>
<keyword evidence="3" id="KW-1185">Reference proteome</keyword>
<evidence type="ECO:0000256" key="1">
    <source>
        <dbReference type="SAM" id="MobiDB-lite"/>
    </source>
</evidence>
<name>A0A0M9GD59_9PSED</name>
<evidence type="ECO:0000313" key="2">
    <source>
        <dbReference type="EMBL" id="KPA88073.1"/>
    </source>
</evidence>
<dbReference type="RefSeq" id="WP_054064298.1">
    <property type="nucleotide sequence ID" value="NZ_JSYZ01000024.1"/>
</dbReference>
<protein>
    <submittedName>
        <fullName evidence="2">Uncharacterized protein</fullName>
    </submittedName>
</protein>
<comment type="caution">
    <text evidence="2">The sequence shown here is derived from an EMBL/GenBank/DDBJ whole genome shotgun (WGS) entry which is preliminary data.</text>
</comment>
<dbReference type="STRING" id="50340.PF66_05426"/>
<dbReference type="PATRIC" id="fig|50340.43.peg.3139"/>
<feature type="region of interest" description="Disordered" evidence="1">
    <location>
        <begin position="1"/>
        <end position="22"/>
    </location>
</feature>
<gene>
    <name evidence="2" type="ORF">PF66_05426</name>
</gene>
<dbReference type="AlphaFoldDB" id="A0A0M9GD59"/>
<accession>A0A0M9GD59</accession>
<organism evidence="2 3">
    <name type="scientific">Pseudomonas asplenii</name>
    <dbReference type="NCBI Taxonomy" id="53407"/>
    <lineage>
        <taxon>Bacteria</taxon>
        <taxon>Pseudomonadati</taxon>
        <taxon>Pseudomonadota</taxon>
        <taxon>Gammaproteobacteria</taxon>
        <taxon>Pseudomonadales</taxon>
        <taxon>Pseudomonadaceae</taxon>
        <taxon>Pseudomonas</taxon>
    </lineage>
</organism>
<dbReference type="EMBL" id="JSYZ01000024">
    <property type="protein sequence ID" value="KPA88073.1"/>
    <property type="molecule type" value="Genomic_DNA"/>
</dbReference>
<evidence type="ECO:0000313" key="3">
    <source>
        <dbReference type="Proteomes" id="UP000037931"/>
    </source>
</evidence>